<organism evidence="3 4">
    <name type="scientific">Hydrogenibacillus schlegelii</name>
    <name type="common">Bacillus schlegelii</name>
    <dbReference type="NCBI Taxonomy" id="1484"/>
    <lineage>
        <taxon>Bacteria</taxon>
        <taxon>Bacillati</taxon>
        <taxon>Bacillota</taxon>
        <taxon>Bacilli</taxon>
        <taxon>Bacillales</taxon>
        <taxon>Bacillales Family X. Incertae Sedis</taxon>
        <taxon>Hydrogenibacillus</taxon>
    </lineage>
</organism>
<dbReference type="EMBL" id="PEBV01000001">
    <property type="protein sequence ID" value="PTQ54909.1"/>
    <property type="molecule type" value="Genomic_DNA"/>
</dbReference>
<dbReference type="Proteomes" id="UP000244180">
    <property type="component" value="Unassembled WGS sequence"/>
</dbReference>
<dbReference type="InterPro" id="IPR001544">
    <property type="entry name" value="Aminotrans_IV"/>
</dbReference>
<dbReference type="InterPro" id="IPR019999">
    <property type="entry name" value="Anth_synth_I-like"/>
</dbReference>
<gene>
    <name evidence="3" type="ORF">HSCHL_1852</name>
</gene>
<evidence type="ECO:0000313" key="4">
    <source>
        <dbReference type="Proteomes" id="UP000244180"/>
    </source>
</evidence>
<evidence type="ECO:0000259" key="2">
    <source>
        <dbReference type="Pfam" id="PF00425"/>
    </source>
</evidence>
<protein>
    <submittedName>
        <fullName evidence="3">Para-aminobenzoate synthase, aminase component</fullName>
    </submittedName>
</protein>
<dbReference type="Pfam" id="PF00425">
    <property type="entry name" value="Chorismate_bind"/>
    <property type="match status" value="1"/>
</dbReference>
<sequence length="704" mass="74894">MTTLSFQVARFDFPGGPRIFARPAAELVAETPEEVPAVLAAVDAARRAGRWAVGFLTYEAGAAFWPNLPLPRAEEGGAARLPFAWFGLFESDGRDRAGVLPADGRAGNGPGPRGGAPAVSGAAPSGMPREKEPAAGGAPAEDAADGAPPPEADEDFVGVDGGIDGEDGIWPALLAALEAGSAPDGMPSEATWAAYRAAFSSLIAALTRGEAEVVNLTFRLALPLAGAGHATGDDGGFFRLYRRLLRRQGAGYGAFLDFGRLKILSASPELFFAWDGRTLAMRPMKGTAPRGRYPEEDARRRAALFASAKDRAELFRTAAGIARELAALAEGGAAGVRIGEPVLEAYPTVWQLTAPVEATTRPEVRLSDLFRALFPSGSIAGMPKRSALEIIGRLEQSPRGIYTGAIGMAGPDGAVFNVAIRTAVVDVGARRLLYGTGSGITARSVARREYREALLKAGILLRPAAPPPALVETMRLEDGAVFLEALHLARLFASMRHYGFPDRTADIRKALEAAKRRHPAGLFRLRLVVFRTGAVTADAAPLGAPWDDRRRLALLPAPDLTGAVLAVPARTPIDADDDRWWHKRLDRAPYEARLAEAAATTANAALPVPSGGLDVLLWNGAGRPTELSRANLVVERDGHLWTPPLSDGLLPGIFRAHLLAAGFVREAPMTWRDLCTADRLWAVNSVRGWMPLRLWAGDGDRPRP</sequence>
<dbReference type="SUPFAM" id="SSF56322">
    <property type="entry name" value="ADC synthase"/>
    <property type="match status" value="1"/>
</dbReference>
<dbReference type="Pfam" id="PF01063">
    <property type="entry name" value="Aminotran_4"/>
    <property type="match status" value="1"/>
</dbReference>
<feature type="compositionally biased region" description="Acidic residues" evidence="1">
    <location>
        <begin position="151"/>
        <end position="160"/>
    </location>
</feature>
<feature type="compositionally biased region" description="Low complexity" evidence="1">
    <location>
        <begin position="115"/>
        <end position="127"/>
    </location>
</feature>
<name>A0A2T5GFE3_HYDSH</name>
<dbReference type="InterPro" id="IPR043131">
    <property type="entry name" value="BCAT-like_N"/>
</dbReference>
<dbReference type="GO" id="GO:0000162">
    <property type="term" value="P:L-tryptophan biosynthetic process"/>
    <property type="evidence" value="ECO:0007669"/>
    <property type="project" value="TreeGrafter"/>
</dbReference>
<dbReference type="Gene3D" id="3.20.10.10">
    <property type="entry name" value="D-amino Acid Aminotransferase, subunit A, domain 2"/>
    <property type="match status" value="1"/>
</dbReference>
<dbReference type="InterPro" id="IPR015890">
    <property type="entry name" value="Chorismate_C"/>
</dbReference>
<evidence type="ECO:0000313" key="3">
    <source>
        <dbReference type="EMBL" id="PTQ54909.1"/>
    </source>
</evidence>
<feature type="domain" description="Chorismate-utilising enzyme C-terminal" evidence="2">
    <location>
        <begin position="194"/>
        <end position="456"/>
    </location>
</feature>
<dbReference type="InterPro" id="IPR036038">
    <property type="entry name" value="Aminotransferase-like"/>
</dbReference>
<dbReference type="GO" id="GO:0046820">
    <property type="term" value="F:4-amino-4-deoxychorismate synthase activity"/>
    <property type="evidence" value="ECO:0007669"/>
    <property type="project" value="TreeGrafter"/>
</dbReference>
<proteinExistence type="predicted"/>
<evidence type="ECO:0000256" key="1">
    <source>
        <dbReference type="SAM" id="MobiDB-lite"/>
    </source>
</evidence>
<dbReference type="SUPFAM" id="SSF56752">
    <property type="entry name" value="D-aminoacid aminotransferase-like PLP-dependent enzymes"/>
    <property type="match status" value="1"/>
</dbReference>
<feature type="region of interest" description="Disordered" evidence="1">
    <location>
        <begin position="99"/>
        <end position="160"/>
    </location>
</feature>
<dbReference type="AlphaFoldDB" id="A0A2T5GFE3"/>
<dbReference type="InterPro" id="IPR005801">
    <property type="entry name" value="ADC_synthase"/>
</dbReference>
<dbReference type="RefSeq" id="WP_272999382.1">
    <property type="nucleotide sequence ID" value="NZ_PEBV01000001.1"/>
</dbReference>
<dbReference type="Gene3D" id="3.60.120.10">
    <property type="entry name" value="Anthranilate synthase"/>
    <property type="match status" value="1"/>
</dbReference>
<accession>A0A2T5GFE3</accession>
<dbReference type="PANTHER" id="PTHR11236:SF50">
    <property type="entry name" value="AMINODEOXYCHORISMATE SYNTHASE COMPONENT 1"/>
    <property type="match status" value="1"/>
</dbReference>
<dbReference type="Gene3D" id="3.30.470.10">
    <property type="match status" value="1"/>
</dbReference>
<dbReference type="InterPro" id="IPR043132">
    <property type="entry name" value="BCAT-like_C"/>
</dbReference>
<comment type="caution">
    <text evidence="3">The sequence shown here is derived from an EMBL/GenBank/DDBJ whole genome shotgun (WGS) entry which is preliminary data.</text>
</comment>
<dbReference type="PANTHER" id="PTHR11236">
    <property type="entry name" value="AMINOBENZOATE/ANTHRANILATE SYNTHASE"/>
    <property type="match status" value="1"/>
</dbReference>
<reference evidence="3 4" key="1">
    <citation type="submission" date="2017-08" db="EMBL/GenBank/DDBJ databases">
        <title>Burning lignite coal seam in the remote Altai Mountains harbors a hydrogen-driven thermophilic microbial community.</title>
        <authorList>
            <person name="Kadnikov V.V."/>
            <person name="Mardanov A.V."/>
            <person name="Ivasenko D."/>
            <person name="Beletsky A.V."/>
            <person name="Karnachuk O.V."/>
            <person name="Ravin N.V."/>
        </authorList>
    </citation>
    <scope>NUCLEOTIDE SEQUENCE [LARGE SCALE GENOMIC DNA]</scope>
    <source>
        <strain evidence="3">AL33</strain>
    </source>
</reference>